<dbReference type="PROSITE" id="PS51343">
    <property type="entry name" value="PII_GLNB_DOM"/>
    <property type="match status" value="1"/>
</dbReference>
<proteinExistence type="predicted"/>
<reference evidence="1 2" key="1">
    <citation type="submission" date="2020-01" db="EMBL/GenBank/DDBJ databases">
        <title>Genomes assembled from Gulf of Kutch pelagic sediment metagenomes.</title>
        <authorList>
            <person name="Chandrashekar M."/>
            <person name="Mahajan M.S."/>
            <person name="Dave K.J."/>
            <person name="Vatsa P."/>
            <person name="Nathani N.M."/>
        </authorList>
    </citation>
    <scope>NUCLEOTIDE SEQUENCE [LARGE SCALE GENOMIC DNA]</scope>
    <source>
        <strain evidence="1">KS3-K002</strain>
    </source>
</reference>
<dbReference type="InterPro" id="IPR002187">
    <property type="entry name" value="N-reg_PII"/>
</dbReference>
<comment type="caution">
    <text evidence="1">The sequence shown here is derived from an EMBL/GenBank/DDBJ whole genome shotgun (WGS) entry which is preliminary data.</text>
</comment>
<dbReference type="Proteomes" id="UP000702544">
    <property type="component" value="Unassembled WGS sequence"/>
</dbReference>
<protein>
    <recommendedName>
        <fullName evidence="3">Nitrogen regulatory protein P-II family</fullName>
    </recommendedName>
</protein>
<dbReference type="Gene3D" id="3.30.70.120">
    <property type="match status" value="1"/>
</dbReference>
<dbReference type="GO" id="GO:0030234">
    <property type="term" value="F:enzyme regulator activity"/>
    <property type="evidence" value="ECO:0007669"/>
    <property type="project" value="InterPro"/>
</dbReference>
<dbReference type="InterPro" id="IPR015867">
    <property type="entry name" value="N-reg_PII/ATP_PRibTrfase_C"/>
</dbReference>
<evidence type="ECO:0000313" key="1">
    <source>
        <dbReference type="EMBL" id="NIR76221.1"/>
    </source>
</evidence>
<dbReference type="Pfam" id="PF00543">
    <property type="entry name" value="P-II"/>
    <property type="match status" value="1"/>
</dbReference>
<organism evidence="1 2">
    <name type="scientific">Candidatus Kutchimonas denitrificans</name>
    <dbReference type="NCBI Taxonomy" id="3056748"/>
    <lineage>
        <taxon>Bacteria</taxon>
        <taxon>Pseudomonadati</taxon>
        <taxon>Gemmatimonadota</taxon>
        <taxon>Gemmatimonadia</taxon>
        <taxon>Candidatus Palauibacterales</taxon>
        <taxon>Candidatus Palauibacteraceae</taxon>
        <taxon>Candidatus Kutchimonas</taxon>
    </lineage>
</organism>
<evidence type="ECO:0000313" key="2">
    <source>
        <dbReference type="Proteomes" id="UP000702544"/>
    </source>
</evidence>
<gene>
    <name evidence="1" type="ORF">GWO12_14085</name>
</gene>
<name>A0AAE4ZBY4_9BACT</name>
<dbReference type="EMBL" id="JAACAK010000114">
    <property type="protein sequence ID" value="NIR76221.1"/>
    <property type="molecule type" value="Genomic_DNA"/>
</dbReference>
<dbReference type="InterPro" id="IPR011322">
    <property type="entry name" value="N-reg_PII-like_a/b"/>
</dbReference>
<evidence type="ECO:0008006" key="3">
    <source>
        <dbReference type="Google" id="ProtNLM"/>
    </source>
</evidence>
<dbReference type="AlphaFoldDB" id="A0AAE4ZBY4"/>
<sequence>MQLLVTVINQAEALDDVLSGFLELGITGATIINSEGMARILTHDVPIFAGIQMLISRSRAQNYTIFSVIDEDAKVDAAFAVIQDVVGNMSEPGTGIVFTIPITRVEGVAPELGRDSEL</sequence>
<dbReference type="GO" id="GO:0006808">
    <property type="term" value="P:regulation of nitrogen utilization"/>
    <property type="evidence" value="ECO:0007669"/>
    <property type="project" value="InterPro"/>
</dbReference>
<accession>A0AAE4ZBY4</accession>
<dbReference type="SUPFAM" id="SSF54913">
    <property type="entry name" value="GlnB-like"/>
    <property type="match status" value="1"/>
</dbReference>